<reference evidence="1 2" key="1">
    <citation type="submission" date="2018-08" db="EMBL/GenBank/DDBJ databases">
        <title>A genome reference for cultivated species of the human gut microbiota.</title>
        <authorList>
            <person name="Zou Y."/>
            <person name="Xue W."/>
            <person name="Luo G."/>
        </authorList>
    </citation>
    <scope>NUCLEOTIDE SEQUENCE [LARGE SCALE GENOMIC DNA]</scope>
    <source>
        <strain evidence="1 2">OF03-11</strain>
    </source>
</reference>
<dbReference type="CDD" id="cd08054">
    <property type="entry name" value="gp6"/>
    <property type="match status" value="1"/>
</dbReference>
<dbReference type="Gene3D" id="1.10.3230.30">
    <property type="entry name" value="Phage gp6-like head-tail connector protein"/>
    <property type="match status" value="1"/>
</dbReference>
<sequence>MKVERISTSEELPVKLEQLKEHLRIMSDDFDSILILHLKAAIASAEEFTGQVLWPGNFRLTGDFDKVLKTGIMPITDIVSVRLDGEELDVTEIGISGSSLYFPEGMKGNSVIIEFIAGFKEVPFDVAAAILLIAAKFFENPLDSVEQLPKASTNLLRPHKRWGR</sequence>
<dbReference type="Proteomes" id="UP000284434">
    <property type="component" value="Unassembled WGS sequence"/>
</dbReference>
<dbReference type="AlphaFoldDB" id="A0A413IG51"/>
<proteinExistence type="predicted"/>
<accession>A0A413IG51</accession>
<evidence type="ECO:0000313" key="2">
    <source>
        <dbReference type="Proteomes" id="UP000284434"/>
    </source>
</evidence>
<dbReference type="EMBL" id="QSCO01000002">
    <property type="protein sequence ID" value="RGY09518.1"/>
    <property type="molecule type" value="Genomic_DNA"/>
</dbReference>
<comment type="caution">
    <text evidence="1">The sequence shown here is derived from an EMBL/GenBank/DDBJ whole genome shotgun (WGS) entry which is preliminary data.</text>
</comment>
<name>A0A413IG51_9BACT</name>
<gene>
    <name evidence="1" type="ORF">DXA53_01675</name>
</gene>
<dbReference type="RefSeq" id="WP_118102763.1">
    <property type="nucleotide sequence ID" value="NZ_JADMSC010000062.1"/>
</dbReference>
<organism evidence="1 2">
    <name type="scientific">Odoribacter splanchnicus</name>
    <dbReference type="NCBI Taxonomy" id="28118"/>
    <lineage>
        <taxon>Bacteria</taxon>
        <taxon>Pseudomonadati</taxon>
        <taxon>Bacteroidota</taxon>
        <taxon>Bacteroidia</taxon>
        <taxon>Bacteroidales</taxon>
        <taxon>Odoribacteraceae</taxon>
        <taxon>Odoribacter</taxon>
    </lineage>
</organism>
<protein>
    <submittedName>
        <fullName evidence="1">Phage gp6-like head-tail connector protein</fullName>
    </submittedName>
</protein>
<evidence type="ECO:0000313" key="1">
    <source>
        <dbReference type="EMBL" id="RGY09518.1"/>
    </source>
</evidence>